<dbReference type="InterPro" id="IPR011044">
    <property type="entry name" value="Quino_amine_DH_bsu"/>
</dbReference>
<protein>
    <submittedName>
        <fullName evidence="1">Uncharacterized protein</fullName>
    </submittedName>
</protein>
<keyword evidence="2" id="KW-1185">Reference proteome</keyword>
<dbReference type="RefSeq" id="XP_007406510.1">
    <property type="nucleotide sequence ID" value="XM_007406448.1"/>
</dbReference>
<dbReference type="InterPro" id="IPR011047">
    <property type="entry name" value="Quinoprotein_ADH-like_sf"/>
</dbReference>
<dbReference type="InterPro" id="IPR015943">
    <property type="entry name" value="WD40/YVTN_repeat-like_dom_sf"/>
</dbReference>
<dbReference type="GO" id="GO:0000462">
    <property type="term" value="P:maturation of SSU-rRNA from tricistronic rRNA transcript (SSU-rRNA, 5.8S rRNA, LSU-rRNA)"/>
    <property type="evidence" value="ECO:0007669"/>
    <property type="project" value="InterPro"/>
</dbReference>
<dbReference type="GeneID" id="18925648"/>
<dbReference type="GO" id="GO:0030686">
    <property type="term" value="C:90S preribosome"/>
    <property type="evidence" value="ECO:0007669"/>
    <property type="project" value="InterPro"/>
</dbReference>
<name>F4RC39_MELLP</name>
<dbReference type="PANTHER" id="PTHR44163">
    <property type="entry name" value="U3 SMALL NUCLEOLAR RNA-ASSOCIATED PROTEIN 4 HOMOLOG"/>
    <property type="match status" value="1"/>
</dbReference>
<dbReference type="SMART" id="SM00320">
    <property type="entry name" value="WD40"/>
    <property type="match status" value="8"/>
</dbReference>
<dbReference type="HOGENOM" id="CLU_002392_2_0_1"/>
<dbReference type="AlphaFoldDB" id="F4RC39"/>
<dbReference type="STRING" id="747676.F4RC39"/>
<dbReference type="OrthoDB" id="8883818at2759"/>
<dbReference type="GO" id="GO:0032040">
    <property type="term" value="C:small-subunit processome"/>
    <property type="evidence" value="ECO:0007669"/>
    <property type="project" value="TreeGrafter"/>
</dbReference>
<organism evidence="2">
    <name type="scientific">Melampsora larici-populina (strain 98AG31 / pathotype 3-4-7)</name>
    <name type="common">Poplar leaf rust fungus</name>
    <dbReference type="NCBI Taxonomy" id="747676"/>
    <lineage>
        <taxon>Eukaryota</taxon>
        <taxon>Fungi</taxon>
        <taxon>Dikarya</taxon>
        <taxon>Basidiomycota</taxon>
        <taxon>Pucciniomycotina</taxon>
        <taxon>Pucciniomycetes</taxon>
        <taxon>Pucciniales</taxon>
        <taxon>Melampsoraceae</taxon>
        <taxon>Melampsora</taxon>
    </lineage>
</organism>
<reference evidence="2" key="1">
    <citation type="journal article" date="2011" name="Proc. Natl. Acad. Sci. U.S.A.">
        <title>Obligate biotrophy features unraveled by the genomic analysis of rust fungi.</title>
        <authorList>
            <person name="Duplessis S."/>
            <person name="Cuomo C.A."/>
            <person name="Lin Y.-C."/>
            <person name="Aerts A."/>
            <person name="Tisserant E."/>
            <person name="Veneault-Fourrey C."/>
            <person name="Joly D.L."/>
            <person name="Hacquard S."/>
            <person name="Amselem J."/>
            <person name="Cantarel B.L."/>
            <person name="Chiu R."/>
            <person name="Coutinho P.M."/>
            <person name="Feau N."/>
            <person name="Field M."/>
            <person name="Frey P."/>
            <person name="Gelhaye E."/>
            <person name="Goldberg J."/>
            <person name="Grabherr M.G."/>
            <person name="Kodira C.D."/>
            <person name="Kohler A."/>
            <person name="Kuees U."/>
            <person name="Lindquist E.A."/>
            <person name="Lucas S.M."/>
            <person name="Mago R."/>
            <person name="Mauceli E."/>
            <person name="Morin E."/>
            <person name="Murat C."/>
            <person name="Pangilinan J.L."/>
            <person name="Park R."/>
            <person name="Pearson M."/>
            <person name="Quesneville H."/>
            <person name="Rouhier N."/>
            <person name="Sakthikumar S."/>
            <person name="Salamov A.A."/>
            <person name="Schmutz J."/>
            <person name="Selles B."/>
            <person name="Shapiro H."/>
            <person name="Tanguay P."/>
            <person name="Tuskan G.A."/>
            <person name="Henrissat B."/>
            <person name="Van de Peer Y."/>
            <person name="Rouze P."/>
            <person name="Ellis J.G."/>
            <person name="Dodds P.N."/>
            <person name="Schein J.E."/>
            <person name="Zhong S."/>
            <person name="Hamelin R.C."/>
            <person name="Grigoriev I.V."/>
            <person name="Szabo L.J."/>
            <person name="Martin F."/>
        </authorList>
    </citation>
    <scope>NUCLEOTIDE SEQUENCE [LARGE SCALE GENOMIC DNA]</scope>
    <source>
        <strain evidence="2">98AG31 / pathotype 3-4-7</strain>
    </source>
</reference>
<accession>F4RC39</accession>
<dbReference type="GO" id="GO:0003723">
    <property type="term" value="F:RNA binding"/>
    <property type="evidence" value="ECO:0007669"/>
    <property type="project" value="TreeGrafter"/>
</dbReference>
<dbReference type="Proteomes" id="UP000001072">
    <property type="component" value="Unassembled WGS sequence"/>
</dbReference>
<proteinExistence type="predicted"/>
<dbReference type="GO" id="GO:0034455">
    <property type="term" value="C:t-UTP complex"/>
    <property type="evidence" value="ECO:0007669"/>
    <property type="project" value="TreeGrafter"/>
</dbReference>
<evidence type="ECO:0000313" key="1">
    <source>
        <dbReference type="EMBL" id="EGG10209.1"/>
    </source>
</evidence>
<gene>
    <name evidence="1" type="ORF">MELLADRAFT_115600</name>
</gene>
<dbReference type="SUPFAM" id="SSF50969">
    <property type="entry name" value="YVTN repeat-like/Quinoprotein amine dehydrogenase"/>
    <property type="match status" value="1"/>
</dbReference>
<dbReference type="Pfam" id="PF00400">
    <property type="entry name" value="WD40"/>
    <property type="match status" value="2"/>
</dbReference>
<dbReference type="InterPro" id="IPR001680">
    <property type="entry name" value="WD40_rpt"/>
</dbReference>
<dbReference type="SUPFAM" id="SSF50998">
    <property type="entry name" value="Quinoprotein alcohol dehydrogenase-like"/>
    <property type="match status" value="1"/>
</dbReference>
<dbReference type="InterPro" id="IPR046351">
    <property type="entry name" value="UTP4"/>
</dbReference>
<dbReference type="PANTHER" id="PTHR44163:SF1">
    <property type="entry name" value="U3 SMALL NUCLEOLAR RNA-ASSOCIATED PROTEIN 4 HOMOLOG"/>
    <property type="match status" value="1"/>
</dbReference>
<dbReference type="EMBL" id="GL883095">
    <property type="protein sequence ID" value="EGG10209.1"/>
    <property type="molecule type" value="Genomic_DNA"/>
</dbReference>
<dbReference type="Gene3D" id="2.130.10.10">
    <property type="entry name" value="YVTN repeat-like/Quinoprotein amine dehydrogenase"/>
    <property type="match status" value="3"/>
</dbReference>
<dbReference type="VEuPathDB" id="FungiDB:MELLADRAFT_115600"/>
<dbReference type="eggNOG" id="KOG2048">
    <property type="taxonomic scope" value="Eukaryota"/>
</dbReference>
<dbReference type="KEGG" id="mlr:MELLADRAFT_115600"/>
<evidence type="ECO:0000313" key="2">
    <source>
        <dbReference type="Proteomes" id="UP000001072"/>
    </source>
</evidence>
<dbReference type="InParanoid" id="F4RC39"/>
<dbReference type="FunCoup" id="F4RC39">
    <property type="interactions" value="493"/>
</dbReference>
<sequence length="1008" mass="110464">MARSDKIKKHRTMETDPPHLACMGVKSIPALSPQNSNLDLIPPTLSPISEGSHFDILAHRSSAQRLDKHSRAQDTKAMVHRCRFVDYTPGSITALACTPYTWDPSPHFGFPEVGEKSRGVLAVGRGNGNIEIWVWLPDSIGPKLGKKKSGSSQGWVLYRTLPGHVPSESTSSNTKAESSSALASKIENLVFAHQTTEVDPDNEDDEPNEKINELTSALPRLFGSNGGEEVLEWEWDGSQAGIIKRTLPMPPSIAVWSLAVCPQSKTLAIGCDDGVIRLATIADDQLEFIGKLDPCKSRLLSVAWGVLDPPAKSKKTIGRNQVEMRNSNMFLVAGCGDSALRKWNVSTGRCVGRMTVDKLHGEPTLVWTVAVVGKFIVSGDSMGNINFWDSKSCARIQNIRAHRADILCLVVSPDGNDVFTSGIDQKTCQLTLTNKGQEGQPDFSKWIMSASRRLHSHDVRALAISPPYKIPTLVLDPSSSERVPPAPVEVPVLISGGLDMTLVLCPAASPTTSFFNPLTGSSQAPPNPISDSVSLLFGDSIQRKVSYVTRRAPAIQLSTGGRLLVCRKDRSISIWQLRSSASSSLTSPLNSVSEPEENDDPWRQVIDMDLKFQTNLVSSAVSPDGRWLAVSDLYQTKLFILQRTTDGNLQPRRVKNFAPFHTIKHPSQGASTMHFSPDSTRLVLATSFTSQVVVVGLDEDSKAQTRVLRVFNQHRTHLRTHQSDHRIVITPPNLSLASPTQDTFDEDGTQTDDLTSSRNTITAIAISSDCQWLASVDSAQVLHVFNLDLLKHHCILPTPPLIVNCLSFSPTTPSTLVIGFANNTLQVMNVEDRKIPEWAQQVCANPPYNLTQLRDPIMGISFESHVDKDERSINGCNSSISSDTKSHLPHVFLLWGATWTAKVTLPDHQNGTSSSRQKRPRRLVDLLATGEDENQTNTNGAITPSDVASVKSNTEPVVKHFVQVSHKYQPILLLDFIGQDEMVIVERPFFGLLANLPPAWSRTGAYGT</sequence>